<dbReference type="PANTHER" id="PTHR43115:SF4">
    <property type="entry name" value="DEHYDROGENASE_REDUCTASE SDR FAMILY MEMBER 11"/>
    <property type="match status" value="1"/>
</dbReference>
<dbReference type="InterPro" id="IPR057326">
    <property type="entry name" value="KR_dom"/>
</dbReference>
<dbReference type="SMART" id="SM00822">
    <property type="entry name" value="PKS_KR"/>
    <property type="match status" value="1"/>
</dbReference>
<dbReference type="InterPro" id="IPR020904">
    <property type="entry name" value="Sc_DH/Rdtase_CS"/>
</dbReference>
<dbReference type="AlphaFoldDB" id="A0A401WF79"/>
<dbReference type="GO" id="GO:0016616">
    <property type="term" value="F:oxidoreductase activity, acting on the CH-OH group of donors, NAD or NADP as acceptor"/>
    <property type="evidence" value="ECO:0007669"/>
    <property type="project" value="UniProtKB-ARBA"/>
</dbReference>
<dbReference type="Proteomes" id="UP000286746">
    <property type="component" value="Unassembled WGS sequence"/>
</dbReference>
<dbReference type="Pfam" id="PF00106">
    <property type="entry name" value="adh_short"/>
    <property type="match status" value="1"/>
</dbReference>
<accession>A0A401WF79</accession>
<dbReference type="InterPro" id="IPR002347">
    <property type="entry name" value="SDR_fam"/>
</dbReference>
<comment type="similarity">
    <text evidence="1 3">Belongs to the short-chain dehydrogenases/reductases (SDR) family.</text>
</comment>
<evidence type="ECO:0000313" key="7">
    <source>
        <dbReference type="Proteomes" id="UP000286746"/>
    </source>
</evidence>
<evidence type="ECO:0000256" key="3">
    <source>
        <dbReference type="RuleBase" id="RU000363"/>
    </source>
</evidence>
<gene>
    <name evidence="6" type="ORF">GKJPGBOP_07757</name>
</gene>
<dbReference type="Gene3D" id="3.40.50.720">
    <property type="entry name" value="NAD(P)-binding Rossmann-like Domain"/>
    <property type="match status" value="1"/>
</dbReference>
<dbReference type="PRINTS" id="PR00081">
    <property type="entry name" value="GDHRDH"/>
</dbReference>
<dbReference type="FunFam" id="3.40.50.720:FF:000047">
    <property type="entry name" value="NADP-dependent L-serine/L-allo-threonine dehydrogenase"/>
    <property type="match status" value="1"/>
</dbReference>
<dbReference type="RefSeq" id="WP_125057969.1">
    <property type="nucleotide sequence ID" value="NZ_BHZD01000001.1"/>
</dbReference>
<feature type="region of interest" description="Disordered" evidence="4">
    <location>
        <begin position="1"/>
        <end position="24"/>
    </location>
</feature>
<evidence type="ECO:0000259" key="5">
    <source>
        <dbReference type="SMART" id="SM00822"/>
    </source>
</evidence>
<dbReference type="PANTHER" id="PTHR43115">
    <property type="entry name" value="DEHYDROGENASE/REDUCTASE SDR FAMILY MEMBER 11"/>
    <property type="match status" value="1"/>
</dbReference>
<evidence type="ECO:0000256" key="1">
    <source>
        <dbReference type="ARBA" id="ARBA00006484"/>
    </source>
</evidence>
<dbReference type="PROSITE" id="PS00061">
    <property type="entry name" value="ADH_SHORT"/>
    <property type="match status" value="1"/>
</dbReference>
<dbReference type="PRINTS" id="PR00080">
    <property type="entry name" value="SDRFAMILY"/>
</dbReference>
<dbReference type="SUPFAM" id="SSF51735">
    <property type="entry name" value="NAD(P)-binding Rossmann-fold domains"/>
    <property type="match status" value="1"/>
</dbReference>
<keyword evidence="7" id="KW-1185">Reference proteome</keyword>
<protein>
    <submittedName>
        <fullName evidence="6">Oxidoreductase</fullName>
    </submittedName>
</protein>
<proteinExistence type="inferred from homology"/>
<feature type="domain" description="Ketoreductase" evidence="5">
    <location>
        <begin position="26"/>
        <end position="208"/>
    </location>
</feature>
<dbReference type="EMBL" id="BHZD01000001">
    <property type="protein sequence ID" value="GCD47962.1"/>
    <property type="molecule type" value="Genomic_DNA"/>
</dbReference>
<organism evidence="6 7">
    <name type="scientific">Streptomyces paromomycinus</name>
    <name type="common">Streptomyces rimosus subsp. paromomycinus</name>
    <dbReference type="NCBI Taxonomy" id="92743"/>
    <lineage>
        <taxon>Bacteria</taxon>
        <taxon>Bacillati</taxon>
        <taxon>Actinomycetota</taxon>
        <taxon>Actinomycetes</taxon>
        <taxon>Kitasatosporales</taxon>
        <taxon>Streptomycetaceae</taxon>
        <taxon>Streptomyces</taxon>
    </lineage>
</organism>
<comment type="caution">
    <text evidence="6">The sequence shown here is derived from an EMBL/GenBank/DDBJ whole genome shotgun (WGS) entry which is preliminary data.</text>
</comment>
<name>A0A401WF79_STREY</name>
<dbReference type="InterPro" id="IPR036291">
    <property type="entry name" value="NAD(P)-bd_dom_sf"/>
</dbReference>
<sequence length="264" mass="26947">MNAKTPVPTSPAPAPGTGGPEDADGKVVLITGASSGIGEATARRLAADGHHIFLGARRTDRLAELTGRLGDGGGSAAYRRLDVTDAADVRSFVGAAQATFGRVDVLVNNAGVMPLSPLEALRTEEWDRMLDVNVRGVLHGIAAALPVMRAQGGGHFVNIASVGAYEVSPTAAVYCATKFAVRALSEGLRQESGGDIRVTVVSPGVTESELADGIGDPSAREAMRAYRAVALPASAVADAIAFAVGLPADVDVNELVVRPTASAQ</sequence>
<evidence type="ECO:0000313" key="6">
    <source>
        <dbReference type="EMBL" id="GCD47962.1"/>
    </source>
</evidence>
<reference evidence="6 7" key="1">
    <citation type="submission" date="2018-11" db="EMBL/GenBank/DDBJ databases">
        <title>Whole genome sequence of Streptomyces paromomycinus NBRC 15454(T).</title>
        <authorList>
            <person name="Komaki H."/>
            <person name="Tamura T."/>
        </authorList>
    </citation>
    <scope>NUCLEOTIDE SEQUENCE [LARGE SCALE GENOMIC DNA]</scope>
    <source>
        <strain evidence="6 7">NBRC 15454</strain>
    </source>
</reference>
<evidence type="ECO:0000256" key="4">
    <source>
        <dbReference type="SAM" id="MobiDB-lite"/>
    </source>
</evidence>
<keyword evidence="2" id="KW-0560">Oxidoreductase</keyword>
<evidence type="ECO:0000256" key="2">
    <source>
        <dbReference type="ARBA" id="ARBA00023002"/>
    </source>
</evidence>